<evidence type="ECO:0000313" key="1">
    <source>
        <dbReference type="EMBL" id="KIJ63740.1"/>
    </source>
</evidence>
<feature type="non-terminal residue" evidence="1">
    <location>
        <position position="74"/>
    </location>
</feature>
<sequence length="74" mass="8436">HLHRVKKAESPDCPYCGNNPETVEHFLLVCPQYVRERQMLRNALGRNANSMLFLLTQPTAVGPLIRYVNSTGRL</sequence>
<gene>
    <name evidence="1" type="ORF">HYDPIDRAFT_58177</name>
</gene>
<name>A0A0C9VZA5_9AGAM</name>
<accession>A0A0C9VZA5</accession>
<organism evidence="1 2">
    <name type="scientific">Hydnomerulius pinastri MD-312</name>
    <dbReference type="NCBI Taxonomy" id="994086"/>
    <lineage>
        <taxon>Eukaryota</taxon>
        <taxon>Fungi</taxon>
        <taxon>Dikarya</taxon>
        <taxon>Basidiomycota</taxon>
        <taxon>Agaricomycotina</taxon>
        <taxon>Agaricomycetes</taxon>
        <taxon>Agaricomycetidae</taxon>
        <taxon>Boletales</taxon>
        <taxon>Boletales incertae sedis</taxon>
        <taxon>Leucogyrophana</taxon>
    </lineage>
</organism>
<evidence type="ECO:0000313" key="2">
    <source>
        <dbReference type="Proteomes" id="UP000053820"/>
    </source>
</evidence>
<dbReference type="Proteomes" id="UP000053820">
    <property type="component" value="Unassembled WGS sequence"/>
</dbReference>
<dbReference type="EMBL" id="KN839849">
    <property type="protein sequence ID" value="KIJ63740.1"/>
    <property type="molecule type" value="Genomic_DNA"/>
</dbReference>
<feature type="non-terminal residue" evidence="1">
    <location>
        <position position="1"/>
    </location>
</feature>
<protein>
    <recommendedName>
        <fullName evidence="3">Reverse transcriptase zinc-binding domain-containing protein</fullName>
    </recommendedName>
</protein>
<keyword evidence="2" id="KW-1185">Reference proteome</keyword>
<dbReference type="HOGENOM" id="CLU_146165_1_0_1"/>
<dbReference type="AlphaFoldDB" id="A0A0C9VZA5"/>
<reference evidence="1 2" key="1">
    <citation type="submission" date="2014-04" db="EMBL/GenBank/DDBJ databases">
        <title>Evolutionary Origins and Diversification of the Mycorrhizal Mutualists.</title>
        <authorList>
            <consortium name="DOE Joint Genome Institute"/>
            <consortium name="Mycorrhizal Genomics Consortium"/>
            <person name="Kohler A."/>
            <person name="Kuo A."/>
            <person name="Nagy L.G."/>
            <person name="Floudas D."/>
            <person name="Copeland A."/>
            <person name="Barry K.W."/>
            <person name="Cichocki N."/>
            <person name="Veneault-Fourrey C."/>
            <person name="LaButti K."/>
            <person name="Lindquist E.A."/>
            <person name="Lipzen A."/>
            <person name="Lundell T."/>
            <person name="Morin E."/>
            <person name="Murat C."/>
            <person name="Riley R."/>
            <person name="Ohm R."/>
            <person name="Sun H."/>
            <person name="Tunlid A."/>
            <person name="Henrissat B."/>
            <person name="Grigoriev I.V."/>
            <person name="Hibbett D.S."/>
            <person name="Martin F."/>
        </authorList>
    </citation>
    <scope>NUCLEOTIDE SEQUENCE [LARGE SCALE GENOMIC DNA]</scope>
    <source>
        <strain evidence="1 2">MD-312</strain>
    </source>
</reference>
<dbReference type="OrthoDB" id="2674711at2759"/>
<evidence type="ECO:0008006" key="3">
    <source>
        <dbReference type="Google" id="ProtNLM"/>
    </source>
</evidence>
<proteinExistence type="predicted"/>